<proteinExistence type="predicted"/>
<dbReference type="AlphaFoldDB" id="A0A182ZZL9"/>
<protein>
    <submittedName>
        <fullName evidence="4">DUF4913 domain-containing protein</fullName>
    </submittedName>
</protein>
<reference evidence="4" key="1">
    <citation type="submission" date="2016-06" db="UniProtKB">
        <authorList>
            <consortium name="WormBaseParasite"/>
        </authorList>
    </citation>
    <scope>IDENTIFICATION</scope>
</reference>
<evidence type="ECO:0000313" key="3">
    <source>
        <dbReference type="Proteomes" id="UP000272942"/>
    </source>
</evidence>
<dbReference type="Proteomes" id="UP000272942">
    <property type="component" value="Unassembled WGS sequence"/>
</dbReference>
<reference evidence="2 3" key="2">
    <citation type="submission" date="2018-11" db="EMBL/GenBank/DDBJ databases">
        <authorList>
            <consortium name="Pathogen Informatics"/>
        </authorList>
    </citation>
    <scope>NUCLEOTIDE SEQUENCE [LARGE SCALE GENOMIC DNA]</scope>
    <source>
        <strain evidence="2 3">Egypt</strain>
    </source>
</reference>
<name>A0A182ZZL9_9TREM</name>
<dbReference type="EMBL" id="UZAN01000463">
    <property type="protein sequence ID" value="VDP19447.1"/>
    <property type="molecule type" value="Genomic_DNA"/>
</dbReference>
<feature type="region of interest" description="Disordered" evidence="1">
    <location>
        <begin position="68"/>
        <end position="104"/>
    </location>
</feature>
<gene>
    <name evidence="2" type="ORF">ECPE_LOCUS154</name>
</gene>
<dbReference type="WBParaSite" id="ECPE_0000015301-mRNA-1">
    <property type="protein sequence ID" value="ECPE_0000015301-mRNA-1"/>
    <property type="gene ID" value="ECPE_0000015301"/>
</dbReference>
<evidence type="ECO:0000256" key="1">
    <source>
        <dbReference type="SAM" id="MobiDB-lite"/>
    </source>
</evidence>
<sequence>MDNISASFVSNQTGQDTCTAFGPPELVCLYKRTTPEEIEVSDMEWWIRNLHICLSDWFAFADLPRSDQEQGSQVRPDSPLYPIPIPPSDDQEVHAASVSHRSSIELPPQSRWQRVKEYLMSAKSAEPVITV</sequence>
<keyword evidence="3" id="KW-1185">Reference proteome</keyword>
<evidence type="ECO:0000313" key="4">
    <source>
        <dbReference type="WBParaSite" id="ECPE_0000015301-mRNA-1"/>
    </source>
</evidence>
<accession>A0A182ZZL9</accession>
<evidence type="ECO:0000313" key="2">
    <source>
        <dbReference type="EMBL" id="VDP19447.1"/>
    </source>
</evidence>
<organism evidence="4">
    <name type="scientific">Echinostoma caproni</name>
    <dbReference type="NCBI Taxonomy" id="27848"/>
    <lineage>
        <taxon>Eukaryota</taxon>
        <taxon>Metazoa</taxon>
        <taxon>Spiralia</taxon>
        <taxon>Lophotrochozoa</taxon>
        <taxon>Platyhelminthes</taxon>
        <taxon>Trematoda</taxon>
        <taxon>Digenea</taxon>
        <taxon>Plagiorchiida</taxon>
        <taxon>Echinostomata</taxon>
        <taxon>Echinostomatoidea</taxon>
        <taxon>Echinostomatidae</taxon>
        <taxon>Echinostoma</taxon>
    </lineage>
</organism>